<dbReference type="SMART" id="SM01190">
    <property type="entry name" value="EMP24_GP25L"/>
    <property type="match status" value="1"/>
</dbReference>
<evidence type="ECO:0000256" key="7">
    <source>
        <dbReference type="RuleBase" id="RU003827"/>
    </source>
</evidence>
<dbReference type="PANTHER" id="PTHR22811">
    <property type="entry name" value="TRANSMEMBRANE EMP24 DOMAIN-CONTAINING PROTEIN"/>
    <property type="match status" value="1"/>
</dbReference>
<evidence type="ECO:0000259" key="9">
    <source>
        <dbReference type="PROSITE" id="PS50866"/>
    </source>
</evidence>
<dbReference type="PROSITE" id="PS50866">
    <property type="entry name" value="GOLD"/>
    <property type="match status" value="1"/>
</dbReference>
<keyword evidence="6 8" id="KW-0472">Membrane</keyword>
<evidence type="ECO:0000256" key="5">
    <source>
        <dbReference type="ARBA" id="ARBA00022989"/>
    </source>
</evidence>
<dbReference type="InterPro" id="IPR009038">
    <property type="entry name" value="GOLD_dom"/>
</dbReference>
<feature type="transmembrane region" description="Helical" evidence="8">
    <location>
        <begin position="42"/>
        <end position="64"/>
    </location>
</feature>
<feature type="transmembrane region" description="Helical" evidence="8">
    <location>
        <begin position="223"/>
        <end position="242"/>
    </location>
</feature>
<keyword evidence="4" id="KW-0732">Signal</keyword>
<dbReference type="Pfam" id="PF01105">
    <property type="entry name" value="EMP24_GP25L"/>
    <property type="match status" value="1"/>
</dbReference>
<keyword evidence="3 7" id="KW-0812">Transmembrane</keyword>
<dbReference type="InterPro" id="IPR015720">
    <property type="entry name" value="Emp24-like"/>
</dbReference>
<dbReference type="GO" id="GO:0016020">
    <property type="term" value="C:membrane"/>
    <property type="evidence" value="ECO:0007669"/>
    <property type="project" value="UniProtKB-SubCell"/>
</dbReference>
<accession>A0A060T0J5</accession>
<comment type="subcellular location">
    <subcellularLocation>
        <location evidence="1 7">Membrane</location>
        <topology evidence="1 7">Single-pass type I membrane protein</topology>
    </subcellularLocation>
</comment>
<evidence type="ECO:0000256" key="1">
    <source>
        <dbReference type="ARBA" id="ARBA00004479"/>
    </source>
</evidence>
<dbReference type="AlphaFoldDB" id="A0A060T0J5"/>
<dbReference type="EMBL" id="HG937693">
    <property type="protein sequence ID" value="CDP34493.1"/>
    <property type="molecule type" value="Genomic_DNA"/>
</dbReference>
<evidence type="ECO:0000256" key="2">
    <source>
        <dbReference type="ARBA" id="ARBA00007104"/>
    </source>
</evidence>
<evidence type="ECO:0000256" key="4">
    <source>
        <dbReference type="ARBA" id="ARBA00022729"/>
    </source>
</evidence>
<keyword evidence="5 8" id="KW-1133">Transmembrane helix</keyword>
<sequence>MLLYRSTFDASRDLKRCDPQSRELTLKYTLHVSLHLNMSMRLIAGFVCVLACLISQAAALHLYLGPGGNQQCFYLDMTQGTVLAATHNAWEKEDHTNHWIRPDNLAVQITIHETFDNDHRVLFQKLNSQGDFVFTAFDSGQHRICYSALSGGWFNGKLVKMDIDFAVGESDSVDSKGEKKMNTLAERVSNINSKILTIRREQQLMREREASFRDQSERTNSRVVRWSLIQLFVLGVTCAWQLNHLRSFFVKQKLV</sequence>
<protein>
    <submittedName>
        <fullName evidence="10">ARAD1C13706p</fullName>
    </submittedName>
</protein>
<reference evidence="10" key="2">
    <citation type="submission" date="2014-06" db="EMBL/GenBank/DDBJ databases">
        <title>The complete genome of Blastobotrys (Arxula) adeninivorans LS3 - a yeast of biotechnological interest.</title>
        <authorList>
            <person name="Kunze G."/>
            <person name="Gaillardin C."/>
            <person name="Czernicka M."/>
            <person name="Durrens P."/>
            <person name="Martin T."/>
            <person name="Boer E."/>
            <person name="Gabaldon T."/>
            <person name="Cruz J."/>
            <person name="Talla E."/>
            <person name="Marck C."/>
            <person name="Goffeau A."/>
            <person name="Barbe V."/>
            <person name="Baret P."/>
            <person name="Baronian K."/>
            <person name="Beier S."/>
            <person name="Bleykasten C."/>
            <person name="Bode R."/>
            <person name="Casaregola S."/>
            <person name="Despons L."/>
            <person name="Fairhead C."/>
            <person name="Giersberg M."/>
            <person name="Gierski P."/>
            <person name="Hahnel U."/>
            <person name="Hartmann A."/>
            <person name="Jankowska D."/>
            <person name="Jubin C."/>
            <person name="Jung P."/>
            <person name="Lafontaine I."/>
            <person name="Leh-Louis V."/>
            <person name="Lemaire M."/>
            <person name="Marcet-Houben M."/>
            <person name="Mascher M."/>
            <person name="Morel G."/>
            <person name="Richard G.-F."/>
            <person name="Riechen J."/>
            <person name="Sacerdot C."/>
            <person name="Sarkar A."/>
            <person name="Savel G."/>
            <person name="Schacherer J."/>
            <person name="Sherman D."/>
            <person name="Straub M.-L."/>
            <person name="Stein N."/>
            <person name="Thierry A."/>
            <person name="Trautwein-Schult A."/>
            <person name="Westhof E."/>
            <person name="Worch S."/>
            <person name="Dujon B."/>
            <person name="Souciet J.-L."/>
            <person name="Wincker P."/>
            <person name="Scholz U."/>
            <person name="Neuveglise N."/>
        </authorList>
    </citation>
    <scope>NUCLEOTIDE SEQUENCE</scope>
    <source>
        <strain evidence="10">LS3</strain>
    </source>
</reference>
<reference evidence="10" key="1">
    <citation type="submission" date="2014-02" db="EMBL/GenBank/DDBJ databases">
        <authorList>
            <person name="Genoscope - CEA"/>
        </authorList>
    </citation>
    <scope>NUCLEOTIDE SEQUENCE</scope>
    <source>
        <strain evidence="10">LS3</strain>
    </source>
</reference>
<evidence type="ECO:0000313" key="10">
    <source>
        <dbReference type="EMBL" id="CDP34493.1"/>
    </source>
</evidence>
<organism evidence="10">
    <name type="scientific">Blastobotrys adeninivorans</name>
    <name type="common">Yeast</name>
    <name type="synonym">Arxula adeninivorans</name>
    <dbReference type="NCBI Taxonomy" id="409370"/>
    <lineage>
        <taxon>Eukaryota</taxon>
        <taxon>Fungi</taxon>
        <taxon>Dikarya</taxon>
        <taxon>Ascomycota</taxon>
        <taxon>Saccharomycotina</taxon>
        <taxon>Dipodascomycetes</taxon>
        <taxon>Dipodascales</taxon>
        <taxon>Trichomonascaceae</taxon>
        <taxon>Blastobotrys</taxon>
    </lineage>
</organism>
<evidence type="ECO:0000256" key="3">
    <source>
        <dbReference type="ARBA" id="ARBA00022692"/>
    </source>
</evidence>
<evidence type="ECO:0000256" key="6">
    <source>
        <dbReference type="ARBA" id="ARBA00023136"/>
    </source>
</evidence>
<proteinExistence type="inferred from homology"/>
<comment type="similarity">
    <text evidence="2 7">Belongs to the EMP24/GP25L family.</text>
</comment>
<evidence type="ECO:0000256" key="8">
    <source>
        <dbReference type="SAM" id="Phobius"/>
    </source>
</evidence>
<gene>
    <name evidence="10" type="ORF">GNLVRS02_ARAD1C13706g</name>
</gene>
<feature type="domain" description="GOLD" evidence="9">
    <location>
        <begin position="70"/>
        <end position="165"/>
    </location>
</feature>
<dbReference type="PhylomeDB" id="A0A060T0J5"/>
<name>A0A060T0J5_BLAAD</name>